<keyword evidence="11" id="KW-0560">Oxidoreductase</keyword>
<protein>
    <recommendedName>
        <fullName evidence="18">3-oxo-5alpha-steroid 4-dehydrogenase (NADP(+))</fullName>
        <ecNumber evidence="18">1.3.1.22</ecNumber>
    </recommendedName>
</protein>
<comment type="catalytic activity">
    <reaction evidence="15">
        <text>5alpha-pregnane-3,20-dione + NADP(+) = progesterone + NADPH + H(+)</text>
        <dbReference type="Rhea" id="RHEA:21952"/>
        <dbReference type="ChEBI" id="CHEBI:15378"/>
        <dbReference type="ChEBI" id="CHEBI:17026"/>
        <dbReference type="ChEBI" id="CHEBI:28952"/>
        <dbReference type="ChEBI" id="CHEBI:57783"/>
        <dbReference type="ChEBI" id="CHEBI:58349"/>
        <dbReference type="EC" id="1.3.1.22"/>
    </reaction>
    <physiologicalReaction direction="right-to-left" evidence="15">
        <dbReference type="Rhea" id="RHEA:21954"/>
    </physiologicalReaction>
</comment>
<keyword evidence="4 18" id="KW-0812">Transmembrane</keyword>
<evidence type="ECO:0000256" key="4">
    <source>
        <dbReference type="ARBA" id="ARBA00022692"/>
    </source>
</evidence>
<evidence type="ECO:0000256" key="2">
    <source>
        <dbReference type="ARBA" id="ARBA00004477"/>
    </source>
</evidence>
<evidence type="ECO:0000256" key="10">
    <source>
        <dbReference type="ARBA" id="ARBA00022989"/>
    </source>
</evidence>
<evidence type="ECO:0000256" key="17">
    <source>
        <dbReference type="ARBA" id="ARBA00049397"/>
    </source>
</evidence>
<organism evidence="20 21">
    <name type="scientific">Podarcis lilfordi</name>
    <name type="common">Lilford's wall lizard</name>
    <dbReference type="NCBI Taxonomy" id="74358"/>
    <lineage>
        <taxon>Eukaryota</taxon>
        <taxon>Metazoa</taxon>
        <taxon>Chordata</taxon>
        <taxon>Craniata</taxon>
        <taxon>Vertebrata</taxon>
        <taxon>Euteleostomi</taxon>
        <taxon>Lepidosauria</taxon>
        <taxon>Squamata</taxon>
        <taxon>Bifurcata</taxon>
        <taxon>Unidentata</taxon>
        <taxon>Episquamata</taxon>
        <taxon>Laterata</taxon>
        <taxon>Lacertibaenia</taxon>
        <taxon>Lacertidae</taxon>
        <taxon>Podarcis</taxon>
    </lineage>
</organism>
<feature type="transmembrane region" description="Helical" evidence="18">
    <location>
        <begin position="165"/>
        <end position="182"/>
    </location>
</feature>
<dbReference type="PROSITE" id="PS50244">
    <property type="entry name" value="S5A_REDUCTASE"/>
    <property type="match status" value="1"/>
</dbReference>
<evidence type="ECO:0000256" key="18">
    <source>
        <dbReference type="PIRNR" id="PIRNR015596"/>
    </source>
</evidence>
<comment type="catalytic activity">
    <reaction evidence="18">
        <text>a 3-oxo-5alpha-steroid + NADP(+) = a 3-oxo-Delta(4)-steroid + NADPH + H(+)</text>
        <dbReference type="Rhea" id="RHEA:54384"/>
        <dbReference type="ChEBI" id="CHEBI:13601"/>
        <dbReference type="ChEBI" id="CHEBI:15378"/>
        <dbReference type="ChEBI" id="CHEBI:47909"/>
        <dbReference type="ChEBI" id="CHEBI:57783"/>
        <dbReference type="ChEBI" id="CHEBI:58349"/>
        <dbReference type="EC" id="1.3.1.22"/>
    </reaction>
</comment>
<accession>A0AA35KL98</accession>
<dbReference type="GO" id="GO:0006702">
    <property type="term" value="P:androgen biosynthetic process"/>
    <property type="evidence" value="ECO:0007669"/>
    <property type="project" value="UniProtKB-ARBA"/>
</dbReference>
<evidence type="ECO:0000256" key="12">
    <source>
        <dbReference type="ARBA" id="ARBA00023098"/>
    </source>
</evidence>
<evidence type="ECO:0000256" key="11">
    <source>
        <dbReference type="ARBA" id="ARBA00023002"/>
    </source>
</evidence>
<dbReference type="FunFam" id="1.20.120.1630:FF:000002">
    <property type="entry name" value="Steroid 5 alpha-reductase 1"/>
    <property type="match status" value="1"/>
</dbReference>
<sequence>METLAWALRCSRAFWRRVSGPEEQRLLEGMSYGMVGSMALAMLATRYLKIPYGRYASSAYGPPIPAKVAWALQEAPAFLVPMGLVWGSDGARLAFWPNRFLLALFGIHYAYRAFIFPFLIRGGKPTPAIAFLLAFVFCTYNGYLQGRSLSNYAEYSLDWPTVLRFILGFSGWLSGLLINVHSDNILRNLRKPGETGYKIPRGGMFEYVTGANYFGEILEWCGFALASCTLESAAFAVSTFLILGRRAQMHHHWYLNKFEDYPRSRKILIPFIF</sequence>
<keyword evidence="8" id="KW-0521">NADP</keyword>
<reference evidence="20" key="1">
    <citation type="submission" date="2022-12" db="EMBL/GenBank/DDBJ databases">
        <authorList>
            <person name="Alioto T."/>
            <person name="Alioto T."/>
            <person name="Gomez Garrido J."/>
        </authorList>
    </citation>
    <scope>NUCLEOTIDE SEQUENCE</scope>
</reference>
<dbReference type="Pfam" id="PF02544">
    <property type="entry name" value="Steroid_dh"/>
    <property type="match status" value="1"/>
</dbReference>
<keyword evidence="9" id="KW-0726">Sexual differentiation</keyword>
<name>A0AA35KL98_9SAUR</name>
<dbReference type="Proteomes" id="UP001178461">
    <property type="component" value="Chromosome 7"/>
</dbReference>
<evidence type="ECO:0000256" key="16">
    <source>
        <dbReference type="ARBA" id="ARBA00049166"/>
    </source>
</evidence>
<evidence type="ECO:0000313" key="20">
    <source>
        <dbReference type="EMBL" id="CAI5780287.1"/>
    </source>
</evidence>
<feature type="transmembrane region" description="Helical" evidence="18">
    <location>
        <begin position="26"/>
        <end position="48"/>
    </location>
</feature>
<evidence type="ECO:0000256" key="13">
    <source>
        <dbReference type="ARBA" id="ARBA00023136"/>
    </source>
</evidence>
<evidence type="ECO:0000256" key="5">
    <source>
        <dbReference type="ARBA" id="ARBA00022782"/>
    </source>
</evidence>
<comment type="subcellular location">
    <subcellularLocation>
        <location evidence="2">Endoplasmic reticulum membrane</location>
        <topology evidence="2">Multi-pass membrane protein</topology>
    </subcellularLocation>
    <subcellularLocation>
        <location evidence="1">Microsome membrane</location>
        <topology evidence="1">Multi-pass membrane protein</topology>
    </subcellularLocation>
</comment>
<gene>
    <name evidence="20" type="ORF">PODLI_1B026407</name>
</gene>
<keyword evidence="12" id="KW-0443">Lipid metabolism</keyword>
<dbReference type="EMBL" id="OX395132">
    <property type="protein sequence ID" value="CAI5780287.1"/>
    <property type="molecule type" value="Genomic_DNA"/>
</dbReference>
<evidence type="ECO:0000256" key="1">
    <source>
        <dbReference type="ARBA" id="ARBA00004154"/>
    </source>
</evidence>
<keyword evidence="21" id="KW-1185">Reference proteome</keyword>
<comment type="similarity">
    <text evidence="3 18">Belongs to the steroid 5-alpha reductase family.</text>
</comment>
<keyword evidence="6" id="KW-0256">Endoplasmic reticulum</keyword>
<evidence type="ECO:0000256" key="7">
    <source>
        <dbReference type="ARBA" id="ARBA00022848"/>
    </source>
</evidence>
<evidence type="ECO:0000259" key="19">
    <source>
        <dbReference type="Pfam" id="PF02544"/>
    </source>
</evidence>
<comment type="catalytic activity">
    <reaction evidence="17">
        <text>17beta-hydroxy-5alpha-androstan-3-one + NADP(+) = testosterone + NADPH + H(+)</text>
        <dbReference type="Rhea" id="RHEA:50820"/>
        <dbReference type="ChEBI" id="CHEBI:15378"/>
        <dbReference type="ChEBI" id="CHEBI:16330"/>
        <dbReference type="ChEBI" id="CHEBI:17347"/>
        <dbReference type="ChEBI" id="CHEBI:57783"/>
        <dbReference type="ChEBI" id="CHEBI:58349"/>
        <dbReference type="EC" id="1.3.1.22"/>
    </reaction>
    <physiologicalReaction direction="right-to-left" evidence="17">
        <dbReference type="Rhea" id="RHEA:50822"/>
    </physiologicalReaction>
</comment>
<feature type="transmembrane region" description="Helical" evidence="18">
    <location>
        <begin position="100"/>
        <end position="120"/>
    </location>
</feature>
<dbReference type="InterPro" id="IPR039357">
    <property type="entry name" value="SRD5A/TECR"/>
</dbReference>
<dbReference type="PANTHER" id="PTHR10556:SF57">
    <property type="entry name" value="3-OXO-5-ALPHA-STEROID 4-DEHYDROGENASE 1"/>
    <property type="match status" value="1"/>
</dbReference>
<dbReference type="Gene3D" id="1.20.120.1630">
    <property type="match status" value="1"/>
</dbReference>
<proteinExistence type="inferred from homology"/>
<dbReference type="PIRSF" id="PIRSF015596">
    <property type="entry name" value="5_alpha-SR2"/>
    <property type="match status" value="1"/>
</dbReference>
<comment type="catalytic activity">
    <reaction evidence="16">
        <text>androst-4-ene-3,17-dione + NADPH + H(+) = 5alpha-androstan-3,17-dione + NADP(+)</text>
        <dbReference type="Rhea" id="RHEA:50816"/>
        <dbReference type="ChEBI" id="CHEBI:15378"/>
        <dbReference type="ChEBI" id="CHEBI:15994"/>
        <dbReference type="ChEBI" id="CHEBI:16422"/>
        <dbReference type="ChEBI" id="CHEBI:57783"/>
        <dbReference type="ChEBI" id="CHEBI:58349"/>
    </reaction>
    <physiologicalReaction direction="left-to-right" evidence="16">
        <dbReference type="Rhea" id="RHEA:50817"/>
    </physiologicalReaction>
</comment>
<dbReference type="GO" id="GO:0007548">
    <property type="term" value="P:sex differentiation"/>
    <property type="evidence" value="ECO:0007669"/>
    <property type="project" value="UniProtKB-KW"/>
</dbReference>
<keyword evidence="5" id="KW-0221">Differentiation</keyword>
<evidence type="ECO:0000313" key="21">
    <source>
        <dbReference type="Proteomes" id="UP001178461"/>
    </source>
</evidence>
<evidence type="ECO:0000256" key="6">
    <source>
        <dbReference type="ARBA" id="ARBA00022824"/>
    </source>
</evidence>
<keyword evidence="13 18" id="KW-0472">Membrane</keyword>
<dbReference type="EC" id="1.3.1.22" evidence="18"/>
<evidence type="ECO:0000256" key="3">
    <source>
        <dbReference type="ARBA" id="ARBA00007742"/>
    </source>
</evidence>
<dbReference type="GO" id="GO:0005789">
    <property type="term" value="C:endoplasmic reticulum membrane"/>
    <property type="evidence" value="ECO:0007669"/>
    <property type="project" value="UniProtKB-SubCell"/>
</dbReference>
<feature type="transmembrane region" description="Helical" evidence="18">
    <location>
        <begin position="68"/>
        <end position="88"/>
    </location>
</feature>
<feature type="transmembrane region" description="Helical" evidence="18">
    <location>
        <begin position="126"/>
        <end position="144"/>
    </location>
</feature>
<comment type="function">
    <text evidence="14">Converts testosterone into 5-alpha-dihydrotestosterone and progesterone or corticosterone into their corresponding 5-alpha-3-oxosteroids. It plays a central role in sexual differentiation and androgen physiology.</text>
</comment>
<dbReference type="InterPro" id="IPR001104">
    <property type="entry name" value="3-oxo-5_a-steroid_4-DH_C"/>
</dbReference>
<evidence type="ECO:0000256" key="8">
    <source>
        <dbReference type="ARBA" id="ARBA00022857"/>
    </source>
</evidence>
<keyword evidence="10 18" id="KW-1133">Transmembrane helix</keyword>
<evidence type="ECO:0000256" key="9">
    <source>
        <dbReference type="ARBA" id="ARBA00022928"/>
    </source>
</evidence>
<dbReference type="GO" id="GO:0030154">
    <property type="term" value="P:cell differentiation"/>
    <property type="evidence" value="ECO:0007669"/>
    <property type="project" value="UniProtKB-KW"/>
</dbReference>
<dbReference type="GO" id="GO:0047751">
    <property type="term" value="F:3-oxo-5-alpha-steroid 4-dehydrogenase (NADP+) activity"/>
    <property type="evidence" value="ECO:0007669"/>
    <property type="project" value="UniProtKB-EC"/>
</dbReference>
<dbReference type="PANTHER" id="PTHR10556">
    <property type="entry name" value="3-OXO-5-ALPHA-STEROID 4-DEHYDROGENASE"/>
    <property type="match status" value="1"/>
</dbReference>
<evidence type="ECO:0000256" key="14">
    <source>
        <dbReference type="ARBA" id="ARBA00037789"/>
    </source>
</evidence>
<feature type="domain" description="3-oxo-5-alpha-steroid 4-dehydrogenase C-terminal" evidence="19">
    <location>
        <begin position="125"/>
        <end position="273"/>
    </location>
</feature>
<evidence type="ECO:0000256" key="15">
    <source>
        <dbReference type="ARBA" id="ARBA00048292"/>
    </source>
</evidence>
<dbReference type="InterPro" id="IPR016636">
    <property type="entry name" value="3-oxo-5-alpha-steroid_4-DH"/>
</dbReference>
<dbReference type="AlphaFoldDB" id="A0AA35KL98"/>
<keyword evidence="7" id="KW-0492">Microsome</keyword>
<feature type="transmembrane region" description="Helical" evidence="18">
    <location>
        <begin position="217"/>
        <end position="243"/>
    </location>
</feature>